<protein>
    <submittedName>
        <fullName evidence="2">RDH12</fullName>
        <ecNumber evidence="2">1.1.1.300</ecNumber>
    </submittedName>
</protein>
<dbReference type="EC" id="1.1.1.300" evidence="2"/>
<keyword evidence="3" id="KW-1185">Reference proteome</keyword>
<name>A0A7R8D4T2_LEPSM</name>
<dbReference type="PANTHER" id="PTHR43157">
    <property type="entry name" value="PHOSPHATIDYLINOSITOL-GLYCAN BIOSYNTHESIS CLASS F PROTEIN-RELATED"/>
    <property type="match status" value="1"/>
</dbReference>
<dbReference type="OrthoDB" id="2151618at2759"/>
<evidence type="ECO:0000313" key="2">
    <source>
        <dbReference type="EMBL" id="CAF3028371.1"/>
    </source>
</evidence>
<dbReference type="PROSITE" id="PS51257">
    <property type="entry name" value="PROKAR_LIPOPROTEIN"/>
    <property type="match status" value="1"/>
</dbReference>
<dbReference type="Gene3D" id="3.40.50.720">
    <property type="entry name" value="NAD(P)-binding Rossmann-like Domain"/>
    <property type="match status" value="1"/>
</dbReference>
<dbReference type="AlphaFoldDB" id="A0A7R8D4T2"/>
<sequence length="277" mass="30000">MSKLLDISALGGFILFACSGWATISLILLFVGYSFFHQWIQGSQCQAKERLDGKTAIITGGTAGIGKEVARILSSRGARVVIGCRDLVKGRKVVDGIKAHNPWTDSSTSSGSFITSVTHILINNAGFYSPSFKNTVDGHEMVFQVNYLGHFLLVNLLLPLLRVSAPARIINMTSKLNSKNSTDFDDVNSEKDFQPKGSYEKSKVANALFTKELAKRLEGSGVSVYGVNPGSTNTALMKSLMPSLPGHAQTIAEILYGLSTKTPREWCADNCQLCLES</sequence>
<dbReference type="PANTHER" id="PTHR43157:SF31">
    <property type="entry name" value="PHOSPHATIDYLINOSITOL-GLYCAN BIOSYNTHESIS CLASS F PROTEIN"/>
    <property type="match status" value="1"/>
</dbReference>
<proteinExistence type="predicted"/>
<dbReference type="GO" id="GO:0052650">
    <property type="term" value="F:all-trans-retinol dehydrogenase (NADP+) activity"/>
    <property type="evidence" value="ECO:0007669"/>
    <property type="project" value="UniProtKB-EC"/>
</dbReference>
<reference evidence="2" key="1">
    <citation type="submission" date="2021-02" db="EMBL/GenBank/DDBJ databases">
        <authorList>
            <person name="Bekaert M."/>
        </authorList>
    </citation>
    <scope>NUCLEOTIDE SEQUENCE</scope>
    <source>
        <strain evidence="2">IoA-00</strain>
    </source>
</reference>
<dbReference type="EMBL" id="HG994587">
    <property type="protein sequence ID" value="CAF3028371.1"/>
    <property type="molecule type" value="Genomic_DNA"/>
</dbReference>
<keyword evidence="1 2" id="KW-0560">Oxidoreductase</keyword>
<gene>
    <name evidence="2" type="ORF">LSAA_13580</name>
</gene>
<dbReference type="Pfam" id="PF00106">
    <property type="entry name" value="adh_short"/>
    <property type="match status" value="1"/>
</dbReference>
<evidence type="ECO:0000256" key="1">
    <source>
        <dbReference type="ARBA" id="ARBA00023002"/>
    </source>
</evidence>
<accession>A0A7R8D4T2</accession>
<dbReference type="InterPro" id="IPR036291">
    <property type="entry name" value="NAD(P)-bd_dom_sf"/>
</dbReference>
<dbReference type="SUPFAM" id="SSF51735">
    <property type="entry name" value="NAD(P)-binding Rossmann-fold domains"/>
    <property type="match status" value="1"/>
</dbReference>
<dbReference type="InterPro" id="IPR002347">
    <property type="entry name" value="SDR_fam"/>
</dbReference>
<dbReference type="Proteomes" id="UP000675881">
    <property type="component" value="Chromosome 8"/>
</dbReference>
<organism evidence="2 3">
    <name type="scientific">Lepeophtheirus salmonis</name>
    <name type="common">Salmon louse</name>
    <name type="synonym">Caligus salmonis</name>
    <dbReference type="NCBI Taxonomy" id="72036"/>
    <lineage>
        <taxon>Eukaryota</taxon>
        <taxon>Metazoa</taxon>
        <taxon>Ecdysozoa</taxon>
        <taxon>Arthropoda</taxon>
        <taxon>Crustacea</taxon>
        <taxon>Multicrustacea</taxon>
        <taxon>Hexanauplia</taxon>
        <taxon>Copepoda</taxon>
        <taxon>Siphonostomatoida</taxon>
        <taxon>Caligidae</taxon>
        <taxon>Lepeophtheirus</taxon>
    </lineage>
</organism>
<evidence type="ECO:0000313" key="3">
    <source>
        <dbReference type="Proteomes" id="UP000675881"/>
    </source>
</evidence>
<dbReference type="PRINTS" id="PR00081">
    <property type="entry name" value="GDHRDH"/>
</dbReference>